<dbReference type="SUPFAM" id="SSF69765">
    <property type="entry name" value="IpsF-like"/>
    <property type="match status" value="1"/>
</dbReference>
<dbReference type="HAMAP" id="MF_00107">
    <property type="entry name" value="IspF"/>
    <property type="match status" value="1"/>
</dbReference>
<feature type="site" description="Transition state stabilizer" evidence="2">
    <location>
        <position position="138"/>
    </location>
</feature>
<evidence type="ECO:0000256" key="2">
    <source>
        <dbReference type="HAMAP-Rule" id="MF_00107"/>
    </source>
</evidence>
<dbReference type="GO" id="GO:0019288">
    <property type="term" value="P:isopentenyl diphosphate biosynthetic process, methylerythritol 4-phosphate pathway"/>
    <property type="evidence" value="ECO:0007669"/>
    <property type="project" value="UniProtKB-UniRule"/>
</dbReference>
<dbReference type="NCBIfam" id="TIGR00151">
    <property type="entry name" value="ispF"/>
    <property type="match status" value="1"/>
</dbReference>
<dbReference type="CDD" id="cd00554">
    <property type="entry name" value="MECDP_synthase"/>
    <property type="match status" value="1"/>
</dbReference>
<keyword evidence="6" id="KW-1185">Reference proteome</keyword>
<organism evidence="5 6">
    <name type="scientific">Puniceicoccus vermicola</name>
    <dbReference type="NCBI Taxonomy" id="388746"/>
    <lineage>
        <taxon>Bacteria</taxon>
        <taxon>Pseudomonadati</taxon>
        <taxon>Verrucomicrobiota</taxon>
        <taxon>Opitutia</taxon>
        <taxon>Puniceicoccales</taxon>
        <taxon>Puniceicoccaceae</taxon>
        <taxon>Puniceicoccus</taxon>
    </lineage>
</organism>
<feature type="binding site" evidence="2">
    <location>
        <position position="13"/>
    </location>
    <ligand>
        <name>a divalent metal cation</name>
        <dbReference type="ChEBI" id="CHEBI:60240"/>
    </ligand>
</feature>
<dbReference type="AlphaFoldDB" id="A0A7X1AV63"/>
<name>A0A7X1AV63_9BACT</name>
<feature type="binding site" evidence="2">
    <location>
        <begin position="137"/>
        <end position="140"/>
    </location>
    <ligand>
        <name>4-CDP-2-C-methyl-D-erythritol 2-phosphate</name>
        <dbReference type="ChEBI" id="CHEBI:57919"/>
    </ligand>
</feature>
<keyword evidence="2 3" id="KW-0456">Lyase</keyword>
<dbReference type="Proteomes" id="UP000525652">
    <property type="component" value="Unassembled WGS sequence"/>
</dbReference>
<dbReference type="Pfam" id="PF02542">
    <property type="entry name" value="YgbB"/>
    <property type="match status" value="1"/>
</dbReference>
<keyword evidence="2" id="KW-0479">Metal-binding</keyword>
<feature type="binding site" evidence="2">
    <location>
        <begin position="13"/>
        <end position="15"/>
    </location>
    <ligand>
        <name>4-CDP-2-C-methyl-D-erythritol 2-phosphate</name>
        <dbReference type="ChEBI" id="CHEBI:57919"/>
    </ligand>
</feature>
<feature type="binding site" evidence="2">
    <location>
        <begin position="39"/>
        <end position="40"/>
    </location>
    <ligand>
        <name>4-CDP-2-C-methyl-D-erythritol 2-phosphate</name>
        <dbReference type="ChEBI" id="CHEBI:57919"/>
    </ligand>
</feature>
<feature type="site" description="Transition state stabilizer" evidence="2">
    <location>
        <position position="39"/>
    </location>
</feature>
<comment type="cofactor">
    <cofactor evidence="2">
        <name>a divalent metal cation</name>
        <dbReference type="ChEBI" id="CHEBI:60240"/>
    </cofactor>
    <text evidence="2">Binds 1 divalent metal cation per subunit.</text>
</comment>
<evidence type="ECO:0000313" key="6">
    <source>
        <dbReference type="Proteomes" id="UP000525652"/>
    </source>
</evidence>
<feature type="binding site" evidence="2">
    <location>
        <position position="47"/>
    </location>
    <ligand>
        <name>a divalent metal cation</name>
        <dbReference type="ChEBI" id="CHEBI:60240"/>
    </ligand>
</feature>
<dbReference type="InterPro" id="IPR003526">
    <property type="entry name" value="MECDP_synthase"/>
</dbReference>
<accession>A0A7X1AV63</accession>
<feature type="binding site" evidence="2">
    <location>
        <position position="147"/>
    </location>
    <ligand>
        <name>4-CDP-2-C-methyl-D-erythritol 2-phosphate</name>
        <dbReference type="ChEBI" id="CHEBI:57919"/>
    </ligand>
</feature>
<evidence type="ECO:0000256" key="3">
    <source>
        <dbReference type="RuleBase" id="RU004395"/>
    </source>
</evidence>
<evidence type="ECO:0000256" key="1">
    <source>
        <dbReference type="ARBA" id="ARBA00023229"/>
    </source>
</evidence>
<dbReference type="EMBL" id="JACHVA010000028">
    <property type="protein sequence ID" value="MBC2600608.1"/>
    <property type="molecule type" value="Genomic_DNA"/>
</dbReference>
<dbReference type="PANTHER" id="PTHR43181">
    <property type="entry name" value="2-C-METHYL-D-ERYTHRITOL 2,4-CYCLODIPHOSPHATE SYNTHASE, CHLOROPLASTIC"/>
    <property type="match status" value="1"/>
</dbReference>
<keyword evidence="1 2" id="KW-0414">Isoprene biosynthesis</keyword>
<reference evidence="5 6" key="1">
    <citation type="submission" date="2020-07" db="EMBL/GenBank/DDBJ databases">
        <authorList>
            <person name="Feng X."/>
        </authorList>
    </citation>
    <scope>NUCLEOTIDE SEQUENCE [LARGE SCALE GENOMIC DNA]</scope>
    <source>
        <strain evidence="5 6">JCM14086</strain>
    </source>
</reference>
<comment type="similarity">
    <text evidence="2 3">Belongs to the IspF family.</text>
</comment>
<dbReference type="PANTHER" id="PTHR43181:SF1">
    <property type="entry name" value="2-C-METHYL-D-ERYTHRITOL 2,4-CYCLODIPHOSPHATE SYNTHASE, CHLOROPLASTIC"/>
    <property type="match status" value="1"/>
</dbReference>
<protein>
    <recommendedName>
        <fullName evidence="2 3">2-C-methyl-D-erythritol 2,4-cyclodiphosphate synthase</fullName>
        <shortName evidence="2">MECDP-synthase</shortName>
        <shortName evidence="2">MECPP-synthase</shortName>
        <shortName evidence="2">MECPS</shortName>
        <ecNumber evidence="2 3">4.6.1.12</ecNumber>
    </recommendedName>
</protein>
<comment type="pathway">
    <text evidence="2">Isoprenoid biosynthesis; isopentenyl diphosphate biosynthesis via DXP pathway; isopentenyl diphosphate from 1-deoxy-D-xylulose 5-phosphate: step 4/6.</text>
</comment>
<evidence type="ECO:0000313" key="5">
    <source>
        <dbReference type="EMBL" id="MBC2600608.1"/>
    </source>
</evidence>
<comment type="function">
    <text evidence="2">Involved in the biosynthesis of isopentenyl diphosphate (IPP) and dimethylallyl diphosphate (DMAPP), two major building blocks of isoprenoid compounds. Catalyzes the conversion of 4-diphosphocytidyl-2-C-methyl-D-erythritol 2-phosphate (CDP-ME2P) to 2-C-methyl-D-erythritol 2,4-cyclodiphosphate (ME-CPP) with a corresponding release of cytidine 5-monophosphate (CMP).</text>
</comment>
<dbReference type="EC" id="4.6.1.12" evidence="2 3"/>
<comment type="caution">
    <text evidence="2">Lacks conserved residue(s) required for the propagation of feature annotation.</text>
</comment>
<comment type="subunit">
    <text evidence="2">Homotrimer.</text>
</comment>
<gene>
    <name evidence="2" type="primary">ispF</name>
    <name evidence="5" type="ORF">H5P30_02305</name>
</gene>
<evidence type="ECO:0000259" key="4">
    <source>
        <dbReference type="Pfam" id="PF02542"/>
    </source>
</evidence>
<comment type="caution">
    <text evidence="5">The sequence shown here is derived from an EMBL/GenBank/DDBJ whole genome shotgun (WGS) entry which is preliminary data.</text>
</comment>
<dbReference type="InterPro" id="IPR036571">
    <property type="entry name" value="MECDP_synthase_sf"/>
</dbReference>
<proteinExistence type="inferred from homology"/>
<feature type="binding site" evidence="2">
    <location>
        <position position="15"/>
    </location>
    <ligand>
        <name>a divalent metal cation</name>
        <dbReference type="ChEBI" id="CHEBI:60240"/>
    </ligand>
</feature>
<dbReference type="GO" id="GO:0016114">
    <property type="term" value="P:terpenoid biosynthetic process"/>
    <property type="evidence" value="ECO:0007669"/>
    <property type="project" value="InterPro"/>
</dbReference>
<dbReference type="UniPathway" id="UPA00056">
    <property type="reaction ID" value="UER00095"/>
</dbReference>
<sequence>MSLPPFRTGLAYDVHRFAPERPLVLGGVTIPDAPGLDGHSDADCLTHAASDAILGALALPDIGFHFPPGDPSCLNIDSQKILAFAAEKAAELGYKIGNLDVMIIAEKPKISPWTGKMRERLAATLGIGTDQVGIKATTNEGLGSIGRGEGISAMATVLLYRE</sequence>
<dbReference type="RefSeq" id="WP_185691350.1">
    <property type="nucleotide sequence ID" value="NZ_JACHVA010000028.1"/>
</dbReference>
<feature type="binding site" evidence="2">
    <location>
        <begin position="61"/>
        <end position="63"/>
    </location>
    <ligand>
        <name>4-CDP-2-C-methyl-D-erythritol 2-phosphate</name>
        <dbReference type="ChEBI" id="CHEBI:57919"/>
    </ligand>
</feature>
<dbReference type="Gene3D" id="3.30.1330.50">
    <property type="entry name" value="2-C-methyl-D-erythritol 2,4-cyclodiphosphate synthase"/>
    <property type="match status" value="1"/>
</dbReference>
<comment type="catalytic activity">
    <reaction evidence="2 3">
        <text>4-CDP-2-C-methyl-D-erythritol 2-phosphate = 2-C-methyl-D-erythritol 2,4-cyclic diphosphate + CMP</text>
        <dbReference type="Rhea" id="RHEA:23864"/>
        <dbReference type="ChEBI" id="CHEBI:57919"/>
        <dbReference type="ChEBI" id="CHEBI:58483"/>
        <dbReference type="ChEBI" id="CHEBI:60377"/>
        <dbReference type="EC" id="4.6.1.12"/>
    </reaction>
</comment>
<dbReference type="GO" id="GO:0046872">
    <property type="term" value="F:metal ion binding"/>
    <property type="evidence" value="ECO:0007669"/>
    <property type="project" value="UniProtKB-KW"/>
</dbReference>
<dbReference type="GO" id="GO:0008685">
    <property type="term" value="F:2-C-methyl-D-erythritol 2,4-cyclodiphosphate synthase activity"/>
    <property type="evidence" value="ECO:0007669"/>
    <property type="project" value="UniProtKB-UniRule"/>
</dbReference>
<feature type="domain" description="2-C-methyl-D-erythritol 2,4-cyclodiphosphate synthase" evidence="4">
    <location>
        <begin position="6"/>
        <end position="159"/>
    </location>
</feature>